<dbReference type="InterPro" id="IPR053162">
    <property type="entry name" value="DnaD"/>
</dbReference>
<feature type="domain" description="DnaB/C C-terminal" evidence="3">
    <location>
        <begin position="238"/>
        <end position="303"/>
    </location>
</feature>
<dbReference type="Proteomes" id="UP000199208">
    <property type="component" value="Unassembled WGS sequence"/>
</dbReference>
<evidence type="ECO:0000313" key="5">
    <source>
        <dbReference type="Proteomes" id="UP000199208"/>
    </source>
</evidence>
<dbReference type="STRING" id="1120920.SAMN03080599_00321"/>
<evidence type="ECO:0000256" key="2">
    <source>
        <dbReference type="SAM" id="MobiDB-lite"/>
    </source>
</evidence>
<dbReference type="OrthoDB" id="1652900at2"/>
<feature type="compositionally biased region" description="Low complexity" evidence="2">
    <location>
        <begin position="321"/>
        <end position="330"/>
    </location>
</feature>
<dbReference type="PANTHER" id="PTHR37293">
    <property type="entry name" value="PHAGE REPLICATION PROTEIN-RELATED"/>
    <property type="match status" value="1"/>
</dbReference>
<keyword evidence="5" id="KW-1185">Reference proteome</keyword>
<dbReference type="PIRSF" id="PIRSF033722">
    <property type="entry name" value="DnaD_CA_C3587_prd"/>
    <property type="match status" value="1"/>
</dbReference>
<evidence type="ECO:0000256" key="1">
    <source>
        <dbReference type="ARBA" id="ARBA00093462"/>
    </source>
</evidence>
<protein>
    <submittedName>
        <fullName evidence="4">DnaD and phage-associated domain-containing protein</fullName>
    </submittedName>
</protein>
<feature type="domain" description="DnaB/C C-terminal" evidence="3">
    <location>
        <begin position="144"/>
        <end position="216"/>
    </location>
</feature>
<dbReference type="InterPro" id="IPR034829">
    <property type="entry name" value="DnaD-like_sf"/>
</dbReference>
<gene>
    <name evidence="4" type="ORF">SAMN03080599_00321</name>
</gene>
<dbReference type="InterPro" id="IPR017019">
    <property type="entry name" value="DNA_replication_prd_bac"/>
</dbReference>
<dbReference type="NCBIfam" id="TIGR01446">
    <property type="entry name" value="DnaD_dom"/>
    <property type="match status" value="1"/>
</dbReference>
<evidence type="ECO:0000313" key="4">
    <source>
        <dbReference type="EMBL" id="SCZ76595.1"/>
    </source>
</evidence>
<dbReference type="SUPFAM" id="SSF158499">
    <property type="entry name" value="DnaD domain-like"/>
    <property type="match status" value="2"/>
</dbReference>
<dbReference type="AlphaFoldDB" id="A0A1G5RR79"/>
<organism evidence="4 5">
    <name type="scientific">Acidaminobacter hydrogenoformans DSM 2784</name>
    <dbReference type="NCBI Taxonomy" id="1120920"/>
    <lineage>
        <taxon>Bacteria</taxon>
        <taxon>Bacillati</taxon>
        <taxon>Bacillota</taxon>
        <taxon>Clostridia</taxon>
        <taxon>Peptostreptococcales</taxon>
        <taxon>Acidaminobacteraceae</taxon>
        <taxon>Acidaminobacter</taxon>
    </lineage>
</organism>
<reference evidence="4 5" key="1">
    <citation type="submission" date="2016-10" db="EMBL/GenBank/DDBJ databases">
        <authorList>
            <person name="de Groot N.N."/>
        </authorList>
    </citation>
    <scope>NUCLEOTIDE SEQUENCE [LARGE SCALE GENOMIC DNA]</scope>
    <source>
        <strain evidence="4 5">DSM 2784</strain>
    </source>
</reference>
<accession>A0A1G5RR79</accession>
<dbReference type="Pfam" id="PF07261">
    <property type="entry name" value="DnaB_2"/>
    <property type="match status" value="2"/>
</dbReference>
<proteinExistence type="inferred from homology"/>
<sequence length="358" mass="41547">MGFHLQEEKVDFGTTSIENIFINDFMPMANGTYVKVYLLGYKMARDSNFSITADNNTISRHLNLPLEDVMAAWDFWEKKKIVVKHPNKETMTNPNHYDIEFLSLRQLYLDNNYAPKNLEPEHLKPSTGDLIDSMKNAEIRDMFYNIDQIMRRQLTPNERTEILSWVFEFNLAPELIIKAFLYSVEQKNVKNVNYVGAVLRGWYDQGILSPEEAEEYMKSSGKAYAAYRKIYRVLGYSNRTVSSGDREIIDRWIDRDQLELDFLCEVIKEATKRTANANMNYMDTVVKNLIENKIDTIEKYKTYMAERASAKASVPEAQSTAKGKAPGKAGSKNRFHEFEPKGEDYSPEDLERLLRSKK</sequence>
<dbReference type="InterPro" id="IPR006343">
    <property type="entry name" value="DnaB/C_C"/>
</dbReference>
<evidence type="ECO:0000259" key="3">
    <source>
        <dbReference type="Pfam" id="PF07261"/>
    </source>
</evidence>
<comment type="similarity">
    <text evidence="1">Belongs to the DnaB/DnaD family.</text>
</comment>
<dbReference type="EMBL" id="FMWL01000001">
    <property type="protein sequence ID" value="SCZ76595.1"/>
    <property type="molecule type" value="Genomic_DNA"/>
</dbReference>
<dbReference type="PANTHER" id="PTHR37293:SF5">
    <property type="entry name" value="DNA REPLICATION PROTEIN"/>
    <property type="match status" value="1"/>
</dbReference>
<name>A0A1G5RR79_9FIRM</name>
<feature type="region of interest" description="Disordered" evidence="2">
    <location>
        <begin position="311"/>
        <end position="358"/>
    </location>
</feature>
<dbReference type="Gene3D" id="1.10.10.630">
    <property type="entry name" value="DnaD domain-like"/>
    <property type="match status" value="2"/>
</dbReference>
<feature type="compositionally biased region" description="Basic and acidic residues" evidence="2">
    <location>
        <begin position="334"/>
        <end position="358"/>
    </location>
</feature>